<sequence>MKRAIFTQALIGTTLMLTLCGCSSLARITGDAAPVAPALPSMQMPVAQSGAIYAEGGSIALFEDNRARNVGDLLTVVLVESTQAKKSAATNTSKNQDTSLGDISVFGKKINYGVGFSGDRSFAGKGDTSQSNSLSGSVTVTVVQRYPNGNLLVRGEKLLELNQGSEVVKLEGIVRSADISTSNSISSDRVGNARVTYAGRGALADSNAQGWLSRFFNSPWMPF</sequence>
<dbReference type="HAMAP" id="MF_00415">
    <property type="entry name" value="FlgH"/>
    <property type="match status" value="1"/>
</dbReference>
<dbReference type="Pfam" id="PF02107">
    <property type="entry name" value="FlgH"/>
    <property type="match status" value="1"/>
</dbReference>
<evidence type="ECO:0000256" key="8">
    <source>
        <dbReference type="ARBA" id="ARBA00023143"/>
    </source>
</evidence>
<evidence type="ECO:0000256" key="12">
    <source>
        <dbReference type="SAM" id="SignalP"/>
    </source>
</evidence>
<dbReference type="PANTHER" id="PTHR34933:SF1">
    <property type="entry name" value="FLAGELLAR L-RING PROTEIN"/>
    <property type="match status" value="1"/>
</dbReference>
<comment type="subcellular location">
    <subcellularLocation>
        <location evidence="11">Cell outer membrane</location>
        <topology evidence="11">Lipid-anchor</topology>
    </subcellularLocation>
    <subcellularLocation>
        <location evidence="11">Bacterial flagellum basal body</location>
    </subcellularLocation>
    <subcellularLocation>
        <location evidence="2">Membrane</location>
        <topology evidence="2">Lipid-anchor</topology>
    </subcellularLocation>
</comment>
<evidence type="ECO:0000256" key="10">
    <source>
        <dbReference type="ARBA" id="ARBA00023288"/>
    </source>
</evidence>
<evidence type="ECO:0000256" key="3">
    <source>
        <dbReference type="ARBA" id="ARBA00006929"/>
    </source>
</evidence>
<comment type="similarity">
    <text evidence="3 11">Belongs to the FlgH family.</text>
</comment>
<dbReference type="GO" id="GO:0009427">
    <property type="term" value="C:bacterial-type flagellum basal body, distal rod, L ring"/>
    <property type="evidence" value="ECO:0007669"/>
    <property type="project" value="InterPro"/>
</dbReference>
<keyword evidence="13" id="KW-0969">Cilium</keyword>
<dbReference type="GO" id="GO:0009279">
    <property type="term" value="C:cell outer membrane"/>
    <property type="evidence" value="ECO:0007669"/>
    <property type="project" value="UniProtKB-SubCell"/>
</dbReference>
<dbReference type="EMBL" id="FQWZ01000001">
    <property type="protein sequence ID" value="SHG49397.1"/>
    <property type="molecule type" value="Genomic_DNA"/>
</dbReference>
<keyword evidence="14" id="KW-1185">Reference proteome</keyword>
<evidence type="ECO:0000313" key="13">
    <source>
        <dbReference type="EMBL" id="SHG49397.1"/>
    </source>
</evidence>
<dbReference type="GO" id="GO:0071973">
    <property type="term" value="P:bacterial-type flagellum-dependent cell motility"/>
    <property type="evidence" value="ECO:0007669"/>
    <property type="project" value="InterPro"/>
</dbReference>
<accession>A0A1M5K9F0</accession>
<evidence type="ECO:0000256" key="4">
    <source>
        <dbReference type="ARBA" id="ARBA00011439"/>
    </source>
</evidence>
<evidence type="ECO:0000256" key="6">
    <source>
        <dbReference type="ARBA" id="ARBA00023136"/>
    </source>
</evidence>
<dbReference type="RefSeq" id="WP_072893278.1">
    <property type="nucleotide sequence ID" value="NZ_FQWZ01000001.1"/>
</dbReference>
<keyword evidence="5 11" id="KW-0732">Signal</keyword>
<dbReference type="PRINTS" id="PR01008">
    <property type="entry name" value="FLGLRINGFLGH"/>
</dbReference>
<keyword evidence="9 11" id="KW-0998">Cell outer membrane</keyword>
<keyword evidence="13" id="KW-0282">Flagellum</keyword>
<feature type="chain" id="PRO_5012590023" description="Flagellar L-ring protein" evidence="12">
    <location>
        <begin position="27"/>
        <end position="223"/>
    </location>
</feature>
<dbReference type="GO" id="GO:0003774">
    <property type="term" value="F:cytoskeletal motor activity"/>
    <property type="evidence" value="ECO:0007669"/>
    <property type="project" value="InterPro"/>
</dbReference>
<evidence type="ECO:0000256" key="9">
    <source>
        <dbReference type="ARBA" id="ARBA00023237"/>
    </source>
</evidence>
<name>A0A1M5K9F0_9GAMM</name>
<keyword evidence="10 11" id="KW-0449">Lipoprotein</keyword>
<comment type="subunit">
    <text evidence="4 11">The basal body constitutes a major portion of the flagellar organelle and consists of four rings (L,P,S, and M) mounted on a central rod.</text>
</comment>
<feature type="signal peptide" evidence="12">
    <location>
        <begin position="1"/>
        <end position="26"/>
    </location>
</feature>
<gene>
    <name evidence="11" type="primary">flgH</name>
    <name evidence="13" type="ORF">SAMN04488068_0431</name>
</gene>
<dbReference type="NCBIfam" id="NF001304">
    <property type="entry name" value="PRK00249.1-4"/>
    <property type="match status" value="1"/>
</dbReference>
<evidence type="ECO:0000256" key="7">
    <source>
        <dbReference type="ARBA" id="ARBA00023139"/>
    </source>
</evidence>
<dbReference type="OrthoDB" id="9789463at2"/>
<protein>
    <recommendedName>
        <fullName evidence="11">Flagellar L-ring protein</fullName>
    </recommendedName>
    <alternativeName>
        <fullName evidence="11">Basal body L-ring protein</fullName>
    </alternativeName>
</protein>
<reference evidence="13 14" key="1">
    <citation type="submission" date="2016-11" db="EMBL/GenBank/DDBJ databases">
        <authorList>
            <person name="Jaros S."/>
            <person name="Januszkiewicz K."/>
            <person name="Wedrychowicz H."/>
        </authorList>
    </citation>
    <scope>NUCLEOTIDE SEQUENCE [LARGE SCALE GENOMIC DNA]</scope>
    <source>
        <strain evidence="13 14">CGMCC 1.7049</strain>
    </source>
</reference>
<evidence type="ECO:0000256" key="1">
    <source>
        <dbReference type="ARBA" id="ARBA00002591"/>
    </source>
</evidence>
<keyword evidence="6 11" id="KW-0472">Membrane</keyword>
<dbReference type="PROSITE" id="PS51257">
    <property type="entry name" value="PROKAR_LIPOPROTEIN"/>
    <property type="match status" value="1"/>
</dbReference>
<evidence type="ECO:0000256" key="2">
    <source>
        <dbReference type="ARBA" id="ARBA00004635"/>
    </source>
</evidence>
<organism evidence="13 14">
    <name type="scientific">Hydrocarboniphaga daqingensis</name>
    <dbReference type="NCBI Taxonomy" id="490188"/>
    <lineage>
        <taxon>Bacteria</taxon>
        <taxon>Pseudomonadati</taxon>
        <taxon>Pseudomonadota</taxon>
        <taxon>Gammaproteobacteria</taxon>
        <taxon>Nevskiales</taxon>
        <taxon>Nevskiaceae</taxon>
        <taxon>Hydrocarboniphaga</taxon>
    </lineage>
</organism>
<keyword evidence="13" id="KW-0966">Cell projection</keyword>
<evidence type="ECO:0000313" key="14">
    <source>
        <dbReference type="Proteomes" id="UP000199758"/>
    </source>
</evidence>
<dbReference type="InterPro" id="IPR000527">
    <property type="entry name" value="Flag_Lring"/>
</dbReference>
<dbReference type="Proteomes" id="UP000199758">
    <property type="component" value="Unassembled WGS sequence"/>
</dbReference>
<dbReference type="PANTHER" id="PTHR34933">
    <property type="entry name" value="FLAGELLAR L-RING PROTEIN"/>
    <property type="match status" value="1"/>
</dbReference>
<proteinExistence type="inferred from homology"/>
<comment type="function">
    <text evidence="1 11">Assembles around the rod to form the L-ring and probably protects the motor/basal body from shearing forces during rotation.</text>
</comment>
<evidence type="ECO:0000256" key="11">
    <source>
        <dbReference type="HAMAP-Rule" id="MF_00415"/>
    </source>
</evidence>
<keyword evidence="7" id="KW-0564">Palmitate</keyword>
<evidence type="ECO:0000256" key="5">
    <source>
        <dbReference type="ARBA" id="ARBA00022729"/>
    </source>
</evidence>
<keyword evidence="8 11" id="KW-0975">Bacterial flagellum</keyword>
<dbReference type="AlphaFoldDB" id="A0A1M5K9F0"/>
<dbReference type="STRING" id="490188.SAMN04488068_0431"/>